<organism evidence="12 13">
    <name type="scientific">Dyadobacter beijingensis</name>
    <dbReference type="NCBI Taxonomy" id="365489"/>
    <lineage>
        <taxon>Bacteria</taxon>
        <taxon>Pseudomonadati</taxon>
        <taxon>Bacteroidota</taxon>
        <taxon>Cytophagia</taxon>
        <taxon>Cytophagales</taxon>
        <taxon>Spirosomataceae</taxon>
        <taxon>Dyadobacter</taxon>
    </lineage>
</organism>
<dbReference type="RefSeq" id="WP_026350819.1">
    <property type="nucleotide sequence ID" value="NZ_BMLI01000001.1"/>
</dbReference>
<evidence type="ECO:0000256" key="1">
    <source>
        <dbReference type="ARBA" id="ARBA00004571"/>
    </source>
</evidence>
<sequence>MKRLFQCFSISILSLGIGDLAGAPPRQAIAAVFEYDVPVQDEEGANSVIVFLNKLESIHNVNFVYQRELIEGKNLPFPIDEHGDVENILKRILPPLNLKYKKLKGGGYTILRSKNPRSNAEEVSDSKSAFRENSNLMMLPRPATSQSPVASPRVLTEETVRGKVTDQITGEGLPGVNIVLKGTQKGTTTDVDGKFSIQVPVEGSVLIFSFVGYEKQEVALKDLSEIKITMVSDNKSLDEVIVVGFGTQKKINATGAIATIGTKDLVQSPVANISNSLVGRMPGLFATQSGGEPGNDGSKIRIRGVGTFSGNTDPLTLVDGIQVDNYNNIDPNEIESVTILKDASSTAVYGIRGANGVLIITTKRGKVGPPKISYTFNQGFNSFTGMREMMNSADYATHFNEALQADSYVTGNVYTPKYTSEDIELYRNGQDPVFHPNVNWPDVMFKKTSLQSQHNVSISGGTQKVRYFVSAGLFNQEGLFKDTKGITDAFSPQSVFRRYNIRSNFNFDLTKRLKMSLDLSSQTETRSGNNGTNTERVVGDVFRASPLETPGIVDGKVVNIFTGSRNNPYVSLLYPNAAGGLKRSYRNYLNGNFRLDYDLGFLLDGLSTHGNVAVQTYNDQQITNTKTLITYLATRLPDGTINYVPSTTDAQFGFSQTGRYNRRITAEFGIDYKKSFGKHSITALALYNQQKTFDPTLAFLVPKGYQSFVGRITYDYGGRYLAEVNVGYNGTENFAPGKRFGFFPAYSLGWVASQESFFPKNEVVTFLKIRGSYGEVGNDNIGGTRFLYRPTSYSSVQNIYYFGNVGSTYTGYTGIREDATGNPDVTWERAVKQNIGIEAFFWKDRIKFTADLFSEERSDILAARQSISSISGLSQPASNLGKMQNKGFEADISYSGNIGQLGYRVGANYSFARNKVLFRDEVPNAYAYQNRTGQRLGQNFGLIAQGLYNTWDEVNDPSRPVYSYSNNKIQPGDIRYKDYNGDGVINDFDAVPIGFSNLPEKTFGASFGLNYKGFDVSVLFQGVGNVSHYYTRFQRGTGYGQAPPEGSASYMNESWTAERYAAGLPIKFPRFSVNANPNEVGSSYWLADASYMRLKNAEIGYRFEEGILRKLGISSCRIYVNANNLLTWKKMYQGIDPENTATGDTNTEPYPLVRTINAGLNLNF</sequence>
<evidence type="ECO:0000256" key="2">
    <source>
        <dbReference type="ARBA" id="ARBA00022448"/>
    </source>
</evidence>
<dbReference type="NCBIfam" id="TIGR04056">
    <property type="entry name" value="OMP_RagA_SusC"/>
    <property type="match status" value="1"/>
</dbReference>
<evidence type="ECO:0000256" key="3">
    <source>
        <dbReference type="ARBA" id="ARBA00022452"/>
    </source>
</evidence>
<dbReference type="PROSITE" id="PS52016">
    <property type="entry name" value="TONB_DEPENDENT_REC_3"/>
    <property type="match status" value="1"/>
</dbReference>
<dbReference type="InterPro" id="IPR000531">
    <property type="entry name" value="Beta-barrel_TonB"/>
</dbReference>
<proteinExistence type="inferred from homology"/>
<keyword evidence="2 8" id="KW-0813">Transport</keyword>
<dbReference type="InterPro" id="IPR037066">
    <property type="entry name" value="Plug_dom_sf"/>
</dbReference>
<dbReference type="Gene3D" id="2.60.40.1120">
    <property type="entry name" value="Carboxypeptidase-like, regulatory domain"/>
    <property type="match status" value="1"/>
</dbReference>
<dbReference type="EMBL" id="BMLI01000001">
    <property type="protein sequence ID" value="GGM90190.1"/>
    <property type="molecule type" value="Genomic_DNA"/>
</dbReference>
<evidence type="ECO:0000259" key="11">
    <source>
        <dbReference type="Pfam" id="PF07715"/>
    </source>
</evidence>
<dbReference type="SUPFAM" id="SSF56935">
    <property type="entry name" value="Porins"/>
    <property type="match status" value="1"/>
</dbReference>
<reference evidence="13" key="1">
    <citation type="journal article" date="2019" name="Int. J. Syst. Evol. Microbiol.">
        <title>The Global Catalogue of Microorganisms (GCM) 10K type strain sequencing project: providing services to taxonomists for standard genome sequencing and annotation.</title>
        <authorList>
            <consortium name="The Broad Institute Genomics Platform"/>
            <consortium name="The Broad Institute Genome Sequencing Center for Infectious Disease"/>
            <person name="Wu L."/>
            <person name="Ma J."/>
        </authorList>
    </citation>
    <scope>NUCLEOTIDE SEQUENCE [LARGE SCALE GENOMIC DNA]</scope>
    <source>
        <strain evidence="13">CGMCC 1.6375</strain>
    </source>
</reference>
<accession>A0ABQ2HUL1</accession>
<evidence type="ECO:0000259" key="10">
    <source>
        <dbReference type="Pfam" id="PF00593"/>
    </source>
</evidence>
<dbReference type="Pfam" id="PF00593">
    <property type="entry name" value="TonB_dep_Rec_b-barrel"/>
    <property type="match status" value="1"/>
</dbReference>
<dbReference type="Gene3D" id="2.40.170.20">
    <property type="entry name" value="TonB-dependent receptor, beta-barrel domain"/>
    <property type="match status" value="1"/>
</dbReference>
<evidence type="ECO:0000256" key="5">
    <source>
        <dbReference type="ARBA" id="ARBA00023077"/>
    </source>
</evidence>
<dbReference type="SUPFAM" id="SSF49464">
    <property type="entry name" value="Carboxypeptidase regulatory domain-like"/>
    <property type="match status" value="1"/>
</dbReference>
<dbReference type="Pfam" id="PF07715">
    <property type="entry name" value="Plug"/>
    <property type="match status" value="1"/>
</dbReference>
<dbReference type="Gene3D" id="2.170.130.10">
    <property type="entry name" value="TonB-dependent receptor, plug domain"/>
    <property type="match status" value="1"/>
</dbReference>
<evidence type="ECO:0000313" key="13">
    <source>
        <dbReference type="Proteomes" id="UP000632339"/>
    </source>
</evidence>
<dbReference type="InterPro" id="IPR039426">
    <property type="entry name" value="TonB-dep_rcpt-like"/>
</dbReference>
<keyword evidence="4 8" id="KW-0812">Transmembrane</keyword>
<dbReference type="InterPro" id="IPR023997">
    <property type="entry name" value="TonB-dep_OMP_SusC/RagA_CS"/>
</dbReference>
<comment type="similarity">
    <text evidence="8 9">Belongs to the TonB-dependent receptor family.</text>
</comment>
<dbReference type="Proteomes" id="UP000632339">
    <property type="component" value="Unassembled WGS sequence"/>
</dbReference>
<dbReference type="InterPro" id="IPR023996">
    <property type="entry name" value="TonB-dep_OMP_SusC/RagA"/>
</dbReference>
<gene>
    <name evidence="12" type="ORF">GCM10010967_23910</name>
</gene>
<protein>
    <submittedName>
        <fullName evidence="12">SusC/RagA family TonB-linked outer membrane protein</fullName>
    </submittedName>
</protein>
<keyword evidence="7 8" id="KW-0998">Cell outer membrane</keyword>
<dbReference type="NCBIfam" id="TIGR04057">
    <property type="entry name" value="SusC_RagA_signa"/>
    <property type="match status" value="1"/>
</dbReference>
<dbReference type="Pfam" id="PF13715">
    <property type="entry name" value="CarbopepD_reg_2"/>
    <property type="match status" value="1"/>
</dbReference>
<dbReference type="InterPro" id="IPR012910">
    <property type="entry name" value="Plug_dom"/>
</dbReference>
<comment type="caution">
    <text evidence="12">The sequence shown here is derived from an EMBL/GenBank/DDBJ whole genome shotgun (WGS) entry which is preliminary data.</text>
</comment>
<evidence type="ECO:0000256" key="8">
    <source>
        <dbReference type="PROSITE-ProRule" id="PRU01360"/>
    </source>
</evidence>
<keyword evidence="6 8" id="KW-0472">Membrane</keyword>
<feature type="domain" description="TonB-dependent receptor-like beta-barrel" evidence="10">
    <location>
        <begin position="572"/>
        <end position="1125"/>
    </location>
</feature>
<evidence type="ECO:0000256" key="7">
    <source>
        <dbReference type="ARBA" id="ARBA00023237"/>
    </source>
</evidence>
<feature type="domain" description="TonB-dependent receptor plug" evidence="11">
    <location>
        <begin position="250"/>
        <end position="357"/>
    </location>
</feature>
<keyword evidence="13" id="KW-1185">Reference proteome</keyword>
<dbReference type="InterPro" id="IPR008969">
    <property type="entry name" value="CarboxyPept-like_regulatory"/>
</dbReference>
<name>A0ABQ2HUL1_9BACT</name>
<dbReference type="InterPro" id="IPR036942">
    <property type="entry name" value="Beta-barrel_TonB_sf"/>
</dbReference>
<evidence type="ECO:0000256" key="6">
    <source>
        <dbReference type="ARBA" id="ARBA00023136"/>
    </source>
</evidence>
<comment type="subcellular location">
    <subcellularLocation>
        <location evidence="1 8">Cell outer membrane</location>
        <topology evidence="1 8">Multi-pass membrane protein</topology>
    </subcellularLocation>
</comment>
<evidence type="ECO:0000256" key="9">
    <source>
        <dbReference type="RuleBase" id="RU003357"/>
    </source>
</evidence>
<keyword evidence="5 9" id="KW-0798">TonB box</keyword>
<evidence type="ECO:0000256" key="4">
    <source>
        <dbReference type="ARBA" id="ARBA00022692"/>
    </source>
</evidence>
<evidence type="ECO:0000313" key="12">
    <source>
        <dbReference type="EMBL" id="GGM90190.1"/>
    </source>
</evidence>
<keyword evidence="3 8" id="KW-1134">Transmembrane beta strand</keyword>